<feature type="region of interest" description="Disordered" evidence="1">
    <location>
        <begin position="1"/>
        <end position="41"/>
    </location>
</feature>
<dbReference type="InterPro" id="IPR035892">
    <property type="entry name" value="C2_domain_sf"/>
</dbReference>
<comment type="caution">
    <text evidence="3">The sequence shown here is derived from an EMBL/GenBank/DDBJ whole genome shotgun (WGS) entry which is preliminary data.</text>
</comment>
<reference evidence="3 4" key="1">
    <citation type="journal article" date="2023" name="Commun. Biol.">
        <title>Genome analysis of Parmales, the sister group of diatoms, reveals the evolutionary specialization of diatoms from phago-mixotrophs to photoautotrophs.</title>
        <authorList>
            <person name="Ban H."/>
            <person name="Sato S."/>
            <person name="Yoshikawa S."/>
            <person name="Yamada K."/>
            <person name="Nakamura Y."/>
            <person name="Ichinomiya M."/>
            <person name="Sato N."/>
            <person name="Blanc-Mathieu R."/>
            <person name="Endo H."/>
            <person name="Kuwata A."/>
            <person name="Ogata H."/>
        </authorList>
    </citation>
    <scope>NUCLEOTIDE SEQUENCE [LARGE SCALE GENOMIC DNA]</scope>
</reference>
<feature type="domain" description="C2" evidence="2">
    <location>
        <begin position="70"/>
        <end position="197"/>
    </location>
</feature>
<proteinExistence type="predicted"/>
<dbReference type="CDD" id="cd00030">
    <property type="entry name" value="C2"/>
    <property type="match status" value="1"/>
</dbReference>
<feature type="compositionally biased region" description="Low complexity" evidence="1">
    <location>
        <begin position="11"/>
        <end position="24"/>
    </location>
</feature>
<evidence type="ECO:0000313" key="3">
    <source>
        <dbReference type="EMBL" id="GMI19442.1"/>
    </source>
</evidence>
<organism evidence="3 4">
    <name type="scientific">Tetraparma gracilis</name>
    <dbReference type="NCBI Taxonomy" id="2962635"/>
    <lineage>
        <taxon>Eukaryota</taxon>
        <taxon>Sar</taxon>
        <taxon>Stramenopiles</taxon>
        <taxon>Ochrophyta</taxon>
        <taxon>Bolidophyceae</taxon>
        <taxon>Parmales</taxon>
        <taxon>Triparmaceae</taxon>
        <taxon>Tetraparma</taxon>
    </lineage>
</organism>
<dbReference type="Proteomes" id="UP001165060">
    <property type="component" value="Unassembled WGS sequence"/>
</dbReference>
<keyword evidence="4" id="KW-1185">Reference proteome</keyword>
<gene>
    <name evidence="3" type="ORF">TeGR_g7782</name>
</gene>
<dbReference type="SMART" id="SM00239">
    <property type="entry name" value="C2"/>
    <property type="match status" value="1"/>
</dbReference>
<accession>A0ABQ6M4X0</accession>
<protein>
    <recommendedName>
        <fullName evidence="2">C2 domain-containing protein</fullName>
    </recommendedName>
</protein>
<sequence>MVDAPPPPPDAASISSLSRDPSSSDAKTFHQQMAADEEQELHDRPLWTAECSFRGSQYRYLGHQSGVVGYVKVKLLSAKNLSRQDYSLLSLGVGGRLGLGSGPEISPYMCFSVGSRSHSTSAVRGSCNPSWKKESFSVPLRKGDFEDGAPVILGVEGKETQTIVESVMPSTIKGDKSLGVGAVDVTNVVLGDADLVDTWISLSHGGSVHVLVGYEPHGIEPAKGDVVALEAFARNEGNLVLGKDDPLKVLDSAGNYLHCSYRMGGGRLGAVKVHRNSVFVIERLNFLDGIWSLAMKPSDAVLSTKYGNKAAKLARPYVSYAGELAKPAYYSGRLVVATVKTSVNATIQGAQAAAGAAVGAKSPTKL</sequence>
<dbReference type="InterPro" id="IPR000008">
    <property type="entry name" value="C2_dom"/>
</dbReference>
<dbReference type="EMBL" id="BRYB01003719">
    <property type="protein sequence ID" value="GMI19442.1"/>
    <property type="molecule type" value="Genomic_DNA"/>
</dbReference>
<evidence type="ECO:0000256" key="1">
    <source>
        <dbReference type="SAM" id="MobiDB-lite"/>
    </source>
</evidence>
<dbReference type="SUPFAM" id="SSF49562">
    <property type="entry name" value="C2 domain (Calcium/lipid-binding domain, CaLB)"/>
    <property type="match status" value="1"/>
</dbReference>
<name>A0ABQ6M4X0_9STRA</name>
<evidence type="ECO:0000259" key="2">
    <source>
        <dbReference type="SMART" id="SM00239"/>
    </source>
</evidence>
<feature type="compositionally biased region" description="Pro residues" evidence="1">
    <location>
        <begin position="1"/>
        <end position="10"/>
    </location>
</feature>
<dbReference type="Gene3D" id="2.60.40.150">
    <property type="entry name" value="C2 domain"/>
    <property type="match status" value="1"/>
</dbReference>
<dbReference type="Pfam" id="PF00168">
    <property type="entry name" value="C2"/>
    <property type="match status" value="1"/>
</dbReference>
<evidence type="ECO:0000313" key="4">
    <source>
        <dbReference type="Proteomes" id="UP001165060"/>
    </source>
</evidence>